<feature type="domain" description="Teneurin-like YD-shell" evidence="8">
    <location>
        <begin position="1008"/>
        <end position="1101"/>
    </location>
</feature>
<dbReference type="InterPro" id="IPR006530">
    <property type="entry name" value="YD"/>
</dbReference>
<dbReference type="PANTHER" id="PTHR32305:SF17">
    <property type="entry name" value="TRNA NUCLEASE WAPA"/>
    <property type="match status" value="1"/>
</dbReference>
<dbReference type="EMBL" id="JACJIG010000003">
    <property type="protein sequence ID" value="MBA8918670.1"/>
    <property type="molecule type" value="Genomic_DNA"/>
</dbReference>
<dbReference type="NCBIfam" id="TIGR03696">
    <property type="entry name" value="Rhs_assc_core"/>
    <property type="match status" value="1"/>
</dbReference>
<comment type="caution">
    <text evidence="9">The sequence shown here is derived from an EMBL/GenBank/DDBJ whole genome shotgun (WGS) entry which is preliminary data.</text>
</comment>
<dbReference type="InterPro" id="IPR055372">
    <property type="entry name" value="CBM96"/>
</dbReference>
<evidence type="ECO:0000256" key="3">
    <source>
        <dbReference type="ARBA" id="ARBA00022729"/>
    </source>
</evidence>
<dbReference type="Gene3D" id="2.180.10.10">
    <property type="entry name" value="RHS repeat-associated core"/>
    <property type="match status" value="2"/>
</dbReference>
<dbReference type="Gene3D" id="2.60.120.260">
    <property type="entry name" value="Galactose-binding domain-like"/>
    <property type="match status" value="2"/>
</dbReference>
<organism evidence="9 10">
    <name type="scientific">Bacillus aerius</name>
    <dbReference type="NCBI Taxonomy" id="293388"/>
    <lineage>
        <taxon>Bacteria</taxon>
        <taxon>Bacillati</taxon>
        <taxon>Bacillota</taxon>
        <taxon>Bacilli</taxon>
        <taxon>Bacillales</taxon>
        <taxon>Bacillaceae</taxon>
        <taxon>Bacillus</taxon>
    </lineage>
</organism>
<dbReference type="Pfam" id="PF05593">
    <property type="entry name" value="RHS_repeat"/>
    <property type="match status" value="1"/>
</dbReference>
<reference evidence="9 10" key="1">
    <citation type="submission" date="2020-08" db="EMBL/GenBank/DDBJ databases">
        <title>Functional genomics of gut bacteria from endangered species of beetles.</title>
        <authorList>
            <person name="Carlos-Shanley C."/>
        </authorList>
    </citation>
    <scope>NUCLEOTIDE SEQUENCE [LARGE SCALE GENOMIC DNA]</scope>
    <source>
        <strain evidence="9 10">S00152</strain>
    </source>
</reference>
<feature type="signal peptide" evidence="5">
    <location>
        <begin position="1"/>
        <end position="32"/>
    </location>
</feature>
<protein>
    <submittedName>
        <fullName evidence="9">RHS repeat-associated protein</fullName>
    </submittedName>
</protein>
<dbReference type="InterPro" id="IPR031325">
    <property type="entry name" value="RHS_repeat"/>
</dbReference>
<comment type="subcellular location">
    <subcellularLocation>
        <location evidence="1">Secreted</location>
    </subcellularLocation>
</comment>
<evidence type="ECO:0000256" key="4">
    <source>
        <dbReference type="ARBA" id="ARBA00022737"/>
    </source>
</evidence>
<dbReference type="InterPro" id="IPR008979">
    <property type="entry name" value="Galactose-bd-like_sf"/>
</dbReference>
<gene>
    <name evidence="9" type="ORF">HNP39_002411</name>
</gene>
<evidence type="ECO:0000259" key="6">
    <source>
        <dbReference type="Pfam" id="PF20148"/>
    </source>
</evidence>
<keyword evidence="10" id="KW-1185">Reference proteome</keyword>
<dbReference type="SUPFAM" id="SSF49785">
    <property type="entry name" value="Galactose-binding domain-like"/>
    <property type="match status" value="1"/>
</dbReference>
<keyword evidence="3 5" id="KW-0732">Signal</keyword>
<dbReference type="InterPro" id="IPR045351">
    <property type="entry name" value="DUF6531"/>
</dbReference>
<dbReference type="InterPro" id="IPR013783">
    <property type="entry name" value="Ig-like_fold"/>
</dbReference>
<feature type="domain" description="Teneurin-like YD-shell" evidence="8">
    <location>
        <begin position="1885"/>
        <end position="2176"/>
    </location>
</feature>
<dbReference type="Pfam" id="PF25023">
    <property type="entry name" value="TEN_YD-shell"/>
    <property type="match status" value="2"/>
</dbReference>
<evidence type="ECO:0000313" key="9">
    <source>
        <dbReference type="EMBL" id="MBA8918670.1"/>
    </source>
</evidence>
<keyword evidence="2" id="KW-0964">Secreted</keyword>
<sequence>MNLKRKVNWKRNIAALLAFVMLISMLPSDIFAEEHVENTKSSHNSMPETDDSKTLEIAGIDEAEIGKDGEVLSERTANSKLFYEGEGVFTQEVYPDPIHIKESPDAEWEDISPELKATSKKEIETENARLDSTFQKQMKQGLYATFEHKKHQIEFSILKASGTNKSEIRSKDTSAQFKENTNELTYEEVFPHIDLRSFTFNENIKEDIVLKRYDGYNSFTFKIKTDLTGEIEEDGSIRFFDQKKQTIFQVPKPFMTDSNLDEKSGEVARSEDVSFELQKEDDGYLLRVTADEKWLKDPERVYPVSIDPSTSLSVSSDTFIMSAYPTTNYSTSTQKWDANLKSYVLKTGYYDKTTGTNYAYMKFNSFKPIQNMNVTKATLKTYVAHSYYGTKATGLWLDTVNANYDHTKLTWNNKPSSKNIGKANVYKGQWASYDVTSTIKAWNSGTANYGFKLHANGNGQDHWKKIISSTNSTKKPVIEVTYTIPQANAPTVKGFSNGNGTGYLNLSWKKVSGAKGYKVWLYNGKEYEAISVGNVASWSTKGKNIWPTASEIAAKKYKLHLDGKGGTELAVDPSPVYKNSGGNYATSKNYWVAVSAIFDQGEGAMSAKVKPVVPNVARAKAPSTKGFNNNNATGYFDLSWTSVSGATGYKIQMFNGKSYETLDLGNQTSWSTKGKKVWPTAAEIKAGKFALHLQDGKGAELPIHPGATYKNAGGDAAQKHYSFRVIAYNKDGEAIASPPSGPTLPDLSRPKALSGYAYTNTKESQTGYINLHWDKVKNAKGYKINIYNGKAYQSFDVGDVDHWTTQNKNIWPTPTEVTSGKYVLHTDGKGGELALDPSPVYENANGNYKGRKNYSFTLSAYDANGETIPTPAFNPTFHEGAEFLGTEDYWSIIDIPDGQLNGATGNVIVSEEEMSIDGRGPGLGIGRTYNSLDAADHLFGQGWYADVETSITPTKEGAIYLDEDATTHIFTKKADGTYQPPTGIFLELTESKDEYMLKTKDQTFAHFSKNGGKITKIVDGHKNTTTYKYNENNQLISMEDASGRKITMEYDEDGHITSVQGPKGKKLSFEYDAGLLVKVIDSDGTSISYEYDKEGKLIKQFSQNSTEDQPVFTEYQYENHRLVKAINAKKETFEYAYDMSKKTLMLTQPNGRKIQYTYNEAANSIQVVDDAEGLKITTKTKYEGNQIVEEADPNDVEKGKATESYSYDKNGNVILAKDAYGTETYEYNKNNDVTKVKDTEGDITDIAYDGLDAVSETDQSGNMSSASIYDSYGNLVQTSKELAAGASILKNGSFEDTLTGWKLTASKDEGKLAQTAGKSGPLSGGRVLEVSSQSTTEGTELGYSSATQEVTLEPNTTYTLSGKIKTELTKARAFFNIDLRDTNNKRIQWISNGYSTLSGKNDWTKRQVTFTTPSHAGKAVIYMEVDHRDKAGKGKAWFDEIQLEKGEVSSSYNPVKNNSFTDKTTSWSGTGGSLDNEEGFNDDVSLRMTRTSSTQANAIYKQSVPIEQSANDQSVYVTLTGMSKAENVKASNENDYSLQASVTYTDGTTGTFNAKFPTGTQEWNRAAVVIPKTKPLKKVDVQIVFQKSATGTAWFDDIRLVEGSLLTKTTYDEKGNYAVKEEDELGYSSQSAYDETGKKLSETDAKGEKTTFEYDQADQLKKITLSNGTSIVRTYDKEGNERSKTIRAESDQTYQFEYDLMGKLTKTIDPLGNVLKSEYDANSNLIKTISANGHEVSLTYDGTDRVKSKSYNGTEKYNFSYDKNGNETTVVNKEQNTTKNRTFDQQNRITKLAERGSSQTWTYPADSDKLKSFEWTHGNQKGTNQFSYNKLDQMTQMKDSSSTYSFDYDENGNVQSFITGNGSGASFAYDERNLINDLHIGTSQGVTILNEAYEYDQNGNRIKVDQGSNGKIRYEYGKLDQLIKETYPDGTVIGYTYDGFGNRKTVTTEKNGTKKTINASFNIMNQLTKVNDETLTYDKNGNRTSDGQFLYEWDAEDNITAITKKGEDKPFVTYKYDERGYRIQKTVNGKVTNYFYDGDSLNVLYETDKDNVVTKAYTYGESGQLLAFTQNGKKYFYHYNAHGDVIAITNSAGKIVAEYEYDTWGVPTKVKEDEEVKGNPYRYAGYRFDEETGLYYLIARYYEPRNGVFLSLDPDPGSDGDALDQNGYTYGNNNPVMNVDPDGHWVWFVVNAGFAVYDGYKAYKSGKGWKGAAVAAASGFVGGGKLKAAKKVFSVGKKSYKLSRKKKGGKYRGHIRTKKRFVPDSYWSRKASFVGKPNSRVTHYRLKEGRKEKSTVIYDKFGRKKYRVDHSDHGMPKTHSKPHLHEFIYKKGYGDRGKKKTYNFWR</sequence>
<evidence type="ECO:0000259" key="8">
    <source>
        <dbReference type="Pfam" id="PF25023"/>
    </source>
</evidence>
<evidence type="ECO:0000256" key="1">
    <source>
        <dbReference type="ARBA" id="ARBA00004613"/>
    </source>
</evidence>
<proteinExistence type="predicted"/>
<feature type="chain" id="PRO_5045242308" evidence="5">
    <location>
        <begin position="33"/>
        <end position="2346"/>
    </location>
</feature>
<dbReference type="NCBIfam" id="NF033679">
    <property type="entry name" value="DNRLRE_dom"/>
    <property type="match status" value="1"/>
</dbReference>
<feature type="domain" description="DUF6531" evidence="6">
    <location>
        <begin position="901"/>
        <end position="970"/>
    </location>
</feature>
<dbReference type="Pfam" id="PF20148">
    <property type="entry name" value="DUF6531"/>
    <property type="match status" value="1"/>
</dbReference>
<dbReference type="InterPro" id="IPR056823">
    <property type="entry name" value="TEN-like_YD-shell"/>
</dbReference>
<dbReference type="Proteomes" id="UP000517315">
    <property type="component" value="Unassembled WGS sequence"/>
</dbReference>
<dbReference type="InterPro" id="IPR050708">
    <property type="entry name" value="T6SS_VgrG/RHS"/>
</dbReference>
<evidence type="ECO:0000256" key="2">
    <source>
        <dbReference type="ARBA" id="ARBA00022525"/>
    </source>
</evidence>
<dbReference type="Pfam" id="PF24517">
    <property type="entry name" value="CBM96"/>
    <property type="match status" value="1"/>
</dbReference>
<dbReference type="InterPro" id="IPR022385">
    <property type="entry name" value="Rhs_assc_core"/>
</dbReference>
<evidence type="ECO:0000259" key="7">
    <source>
        <dbReference type="Pfam" id="PF24517"/>
    </source>
</evidence>
<evidence type="ECO:0000313" key="10">
    <source>
        <dbReference type="Proteomes" id="UP000517315"/>
    </source>
</evidence>
<accession>A0ABR6B3H9</accession>
<dbReference type="Gene3D" id="3.90.930.1">
    <property type="match status" value="1"/>
</dbReference>
<dbReference type="NCBIfam" id="TIGR01643">
    <property type="entry name" value="YD_repeat_2x"/>
    <property type="match status" value="4"/>
</dbReference>
<feature type="domain" description="Carbohydrate-binding module family 96" evidence="7">
    <location>
        <begin position="310"/>
        <end position="481"/>
    </location>
</feature>
<keyword evidence="4" id="KW-0677">Repeat</keyword>
<dbReference type="PANTHER" id="PTHR32305">
    <property type="match status" value="1"/>
</dbReference>
<dbReference type="Gene3D" id="2.60.120.970">
    <property type="match status" value="1"/>
</dbReference>
<dbReference type="Gene3D" id="2.60.40.10">
    <property type="entry name" value="Immunoglobulins"/>
    <property type="match status" value="2"/>
</dbReference>
<evidence type="ECO:0000256" key="5">
    <source>
        <dbReference type="SAM" id="SignalP"/>
    </source>
</evidence>
<name>A0ABR6B3H9_9BACI</name>